<evidence type="ECO:0000256" key="3">
    <source>
        <dbReference type="ARBA" id="ARBA00022670"/>
    </source>
</evidence>
<dbReference type="PANTHER" id="PTHR11705">
    <property type="entry name" value="PROTEASE FAMILY M14 CARBOXYPEPTIDASE A,B"/>
    <property type="match status" value="1"/>
</dbReference>
<dbReference type="RefSeq" id="WP_307256703.1">
    <property type="nucleotide sequence ID" value="NZ_JAUSUC010000010.1"/>
</dbReference>
<evidence type="ECO:0000313" key="10">
    <source>
        <dbReference type="EMBL" id="MDQ0214717.1"/>
    </source>
</evidence>
<dbReference type="GO" id="GO:0006508">
    <property type="term" value="P:proteolysis"/>
    <property type="evidence" value="ECO:0007669"/>
    <property type="project" value="UniProtKB-KW"/>
</dbReference>
<sequence length="328" mass="37977">MKRKAICMIILFLMSLNPDKSMANFIQTQSVYSYDQLTTDLSYLQKTYPLEIQSIGQSHFGREIWAVKLGKGKENILFVGSHHGREWLTTNSLMKMMEEYSLFYRNGQKYKGMSSRELFDEVAIWFVPMLNPDGVMIAQQGLSSVPKQQRTSIFEMNLASLDFRKWKANGVGVDLNRQYPAGWSKQKSDVNQPFYQFYKGKRPLEAKEVQHLTLFISRIDPKIVVSFHTSGQEIFWHYKNGENTQRDYDIAQKLSELTAYSLSSPVKYARGGGLTDWIITTRKIPAFTIEMCPLVEETTPPLTCLKEEWKRIRFIGFLLAREAISLKE</sequence>
<dbReference type="Gene3D" id="3.40.630.10">
    <property type="entry name" value="Zn peptidases"/>
    <property type="match status" value="1"/>
</dbReference>
<name>A0AAJ1T0U2_9BACI</name>
<gene>
    <name evidence="10" type="ORF">J2S13_001114</name>
</gene>
<dbReference type="GO" id="GO:0008270">
    <property type="term" value="F:zinc ion binding"/>
    <property type="evidence" value="ECO:0007669"/>
    <property type="project" value="InterPro"/>
</dbReference>
<evidence type="ECO:0000259" key="9">
    <source>
        <dbReference type="PROSITE" id="PS52035"/>
    </source>
</evidence>
<keyword evidence="3" id="KW-0645">Protease</keyword>
<feature type="active site" description="Proton donor/acceptor" evidence="7">
    <location>
        <position position="290"/>
    </location>
</feature>
<keyword evidence="11" id="KW-1185">Reference proteome</keyword>
<dbReference type="SUPFAM" id="SSF53187">
    <property type="entry name" value="Zn-dependent exopeptidases"/>
    <property type="match status" value="1"/>
</dbReference>
<evidence type="ECO:0000256" key="6">
    <source>
        <dbReference type="ARBA" id="ARBA00023049"/>
    </source>
</evidence>
<dbReference type="PRINTS" id="PR00765">
    <property type="entry name" value="CRBOXYPTASEA"/>
</dbReference>
<dbReference type="EC" id="3.4.19.11" evidence="10"/>
<comment type="similarity">
    <text evidence="2 7">Belongs to the peptidase M14 family.</text>
</comment>
<dbReference type="EMBL" id="JAUSUC010000010">
    <property type="protein sequence ID" value="MDQ0214717.1"/>
    <property type="molecule type" value="Genomic_DNA"/>
</dbReference>
<dbReference type="PANTHER" id="PTHR11705:SF143">
    <property type="entry name" value="SLL0236 PROTEIN"/>
    <property type="match status" value="1"/>
</dbReference>
<accession>A0AAJ1T0U2</accession>
<dbReference type="AlphaFoldDB" id="A0AAJ1T0U2"/>
<organism evidence="10 11">
    <name type="scientific">Oikeobacillus pervagus</name>
    <dbReference type="NCBI Taxonomy" id="1325931"/>
    <lineage>
        <taxon>Bacteria</taxon>
        <taxon>Bacillati</taxon>
        <taxon>Bacillota</taxon>
        <taxon>Bacilli</taxon>
        <taxon>Bacillales</taxon>
        <taxon>Bacillaceae</taxon>
        <taxon>Oikeobacillus</taxon>
    </lineage>
</organism>
<keyword evidence="6" id="KW-0482">Metalloprotease</keyword>
<dbReference type="SMART" id="SM00631">
    <property type="entry name" value="Zn_pept"/>
    <property type="match status" value="1"/>
</dbReference>
<evidence type="ECO:0000256" key="8">
    <source>
        <dbReference type="SAM" id="SignalP"/>
    </source>
</evidence>
<dbReference type="GO" id="GO:0004181">
    <property type="term" value="F:metallocarboxypeptidase activity"/>
    <property type="evidence" value="ECO:0007669"/>
    <property type="project" value="InterPro"/>
</dbReference>
<dbReference type="Proteomes" id="UP001237207">
    <property type="component" value="Unassembled WGS sequence"/>
</dbReference>
<dbReference type="InterPro" id="IPR000834">
    <property type="entry name" value="Peptidase_M14"/>
</dbReference>
<evidence type="ECO:0000256" key="4">
    <source>
        <dbReference type="ARBA" id="ARBA00022801"/>
    </source>
</evidence>
<evidence type="ECO:0000256" key="1">
    <source>
        <dbReference type="ARBA" id="ARBA00001947"/>
    </source>
</evidence>
<evidence type="ECO:0000256" key="5">
    <source>
        <dbReference type="ARBA" id="ARBA00022833"/>
    </source>
</evidence>
<dbReference type="GO" id="GO:0005615">
    <property type="term" value="C:extracellular space"/>
    <property type="evidence" value="ECO:0007669"/>
    <property type="project" value="TreeGrafter"/>
</dbReference>
<feature type="domain" description="Peptidase M14" evidence="9">
    <location>
        <begin position="30"/>
        <end position="323"/>
    </location>
</feature>
<feature type="chain" id="PRO_5042485788" evidence="8">
    <location>
        <begin position="24"/>
        <end position="328"/>
    </location>
</feature>
<reference evidence="10" key="1">
    <citation type="submission" date="2023-07" db="EMBL/GenBank/DDBJ databases">
        <title>Genomic Encyclopedia of Type Strains, Phase IV (KMG-IV): sequencing the most valuable type-strain genomes for metagenomic binning, comparative biology and taxonomic classification.</title>
        <authorList>
            <person name="Goeker M."/>
        </authorList>
    </citation>
    <scope>NUCLEOTIDE SEQUENCE</scope>
    <source>
        <strain evidence="10">DSM 23947</strain>
    </source>
</reference>
<dbReference type="PROSITE" id="PS52035">
    <property type="entry name" value="PEPTIDASE_M14"/>
    <property type="match status" value="1"/>
</dbReference>
<evidence type="ECO:0000313" key="11">
    <source>
        <dbReference type="Proteomes" id="UP001237207"/>
    </source>
</evidence>
<keyword evidence="4 10" id="KW-0378">Hydrolase</keyword>
<comment type="caution">
    <text evidence="10">The sequence shown here is derived from an EMBL/GenBank/DDBJ whole genome shotgun (WGS) entry which is preliminary data.</text>
</comment>
<protein>
    <submittedName>
        <fullName evidence="10">G-D-glutamyl-meso-diaminopimelate peptidase</fullName>
        <ecNumber evidence="10">3.4.19.11</ecNumber>
    </submittedName>
</protein>
<evidence type="ECO:0000256" key="7">
    <source>
        <dbReference type="PROSITE-ProRule" id="PRU01379"/>
    </source>
</evidence>
<proteinExistence type="inferred from homology"/>
<evidence type="ECO:0000256" key="2">
    <source>
        <dbReference type="ARBA" id="ARBA00005988"/>
    </source>
</evidence>
<feature type="signal peptide" evidence="8">
    <location>
        <begin position="1"/>
        <end position="23"/>
    </location>
</feature>
<keyword evidence="5" id="KW-0862">Zinc</keyword>
<comment type="cofactor">
    <cofactor evidence="1">
        <name>Zn(2+)</name>
        <dbReference type="ChEBI" id="CHEBI:29105"/>
    </cofactor>
</comment>
<keyword evidence="8" id="KW-0732">Signal</keyword>
<dbReference type="Pfam" id="PF00246">
    <property type="entry name" value="Peptidase_M14"/>
    <property type="match status" value="1"/>
</dbReference>